<keyword evidence="6 10" id="KW-0594">Phospholipid biosynthesis</keyword>
<accession>A0AAV4LIF4</accession>
<organism evidence="11 12">
    <name type="scientific">Collibacillus ludicampi</name>
    <dbReference type="NCBI Taxonomy" id="2771369"/>
    <lineage>
        <taxon>Bacteria</taxon>
        <taxon>Bacillati</taxon>
        <taxon>Bacillota</taxon>
        <taxon>Bacilli</taxon>
        <taxon>Bacillales</taxon>
        <taxon>Alicyclobacillaceae</taxon>
        <taxon>Collibacillus</taxon>
    </lineage>
</organism>
<dbReference type="SUPFAM" id="SSF53659">
    <property type="entry name" value="Isocitrate/Isopropylmalate dehydrogenase-like"/>
    <property type="match status" value="1"/>
</dbReference>
<dbReference type="EMBL" id="BOQE01000001">
    <property type="protein sequence ID" value="GIM47550.1"/>
    <property type="molecule type" value="Genomic_DNA"/>
</dbReference>
<dbReference type="GO" id="GO:0043811">
    <property type="term" value="F:phosphate:acyl-[acyl carrier protein] acyltransferase activity"/>
    <property type="evidence" value="ECO:0007669"/>
    <property type="project" value="UniProtKB-UniRule"/>
</dbReference>
<evidence type="ECO:0000256" key="5">
    <source>
        <dbReference type="ARBA" id="ARBA00023098"/>
    </source>
</evidence>
<dbReference type="GO" id="GO:0006633">
    <property type="term" value="P:fatty acid biosynthetic process"/>
    <property type="evidence" value="ECO:0007669"/>
    <property type="project" value="UniProtKB-UniRule"/>
</dbReference>
<comment type="subcellular location">
    <subcellularLocation>
        <location evidence="10">Cytoplasm</location>
    </subcellularLocation>
    <text evidence="10">Associated with the membrane possibly through PlsY.</text>
</comment>
<name>A0AAV4LIF4_9BACL</name>
<evidence type="ECO:0000256" key="6">
    <source>
        <dbReference type="ARBA" id="ARBA00023209"/>
    </source>
</evidence>
<dbReference type="Gene3D" id="3.40.718.10">
    <property type="entry name" value="Isopropylmalate Dehydrogenase"/>
    <property type="match status" value="1"/>
</dbReference>
<keyword evidence="4 10" id="KW-0808">Transferase</keyword>
<sequence length="336" mass="36155">MKLAIDAMGGDYAPEAVVTGAILAASEYPDLTLLLTGNESQIRQYLGHSVPDNIEIIHTSEVIEAVDEPVRAVRRKKDSSMVVAANLVKEGRADGILSAGNTGALMTASLLIIGRLEGIERPALATLWPTFDGRGVLVLDAGANMDATPEHLLQYAYMGHVYSQDVLLVEKPRIGLLNVGTEPGKGNQLTKTAFPMLAEGDFRFIGNVEARDVMNGVCDVLVCDGFVGNAMLKLAEGIGLGLFGALKDVLLQNWMSKAASLVLKPGLLKFKKTFDYKEYGGAPLLGVKGVVMKAHGSSNARAIQMAIHQARQFMLRDVLSQFVKVAGYKEHKMCNE</sequence>
<evidence type="ECO:0000256" key="9">
    <source>
        <dbReference type="ARBA" id="ARBA00046608"/>
    </source>
</evidence>
<proteinExistence type="inferred from homology"/>
<dbReference type="AlphaFoldDB" id="A0AAV4LIF4"/>
<dbReference type="PANTHER" id="PTHR30100:SF1">
    <property type="entry name" value="PHOSPHATE ACYLTRANSFERASE"/>
    <property type="match status" value="1"/>
</dbReference>
<evidence type="ECO:0000256" key="1">
    <source>
        <dbReference type="ARBA" id="ARBA00001232"/>
    </source>
</evidence>
<comment type="subunit">
    <text evidence="9 10">Homodimer. Probably interacts with PlsY.</text>
</comment>
<comment type="catalytic activity">
    <reaction evidence="1 10">
        <text>a fatty acyl-[ACP] + phosphate = an acyl phosphate + holo-[ACP]</text>
        <dbReference type="Rhea" id="RHEA:42292"/>
        <dbReference type="Rhea" id="RHEA-COMP:9685"/>
        <dbReference type="Rhea" id="RHEA-COMP:14125"/>
        <dbReference type="ChEBI" id="CHEBI:43474"/>
        <dbReference type="ChEBI" id="CHEBI:59918"/>
        <dbReference type="ChEBI" id="CHEBI:64479"/>
        <dbReference type="ChEBI" id="CHEBI:138651"/>
        <dbReference type="EC" id="2.3.1.274"/>
    </reaction>
</comment>
<dbReference type="NCBIfam" id="TIGR00182">
    <property type="entry name" value="plsX"/>
    <property type="match status" value="1"/>
</dbReference>
<dbReference type="PIRSF" id="PIRSF002465">
    <property type="entry name" value="Phsphlp_syn_PlsX"/>
    <property type="match status" value="1"/>
</dbReference>
<dbReference type="HAMAP" id="MF_00019">
    <property type="entry name" value="PlsX"/>
    <property type="match status" value="1"/>
</dbReference>
<comment type="pathway">
    <text evidence="10">Lipid metabolism; phospholipid metabolism.</text>
</comment>
<evidence type="ECO:0000256" key="4">
    <source>
        <dbReference type="ARBA" id="ARBA00022679"/>
    </source>
</evidence>
<dbReference type="GO" id="GO:0008654">
    <property type="term" value="P:phospholipid biosynthetic process"/>
    <property type="evidence" value="ECO:0007669"/>
    <property type="project" value="UniProtKB-KW"/>
</dbReference>
<keyword evidence="5 10" id="KW-0443">Lipid metabolism</keyword>
<dbReference type="InterPro" id="IPR003664">
    <property type="entry name" value="FA_synthesis"/>
</dbReference>
<evidence type="ECO:0000313" key="12">
    <source>
        <dbReference type="Proteomes" id="UP001057291"/>
    </source>
</evidence>
<evidence type="ECO:0000256" key="8">
    <source>
        <dbReference type="ARBA" id="ARBA00024069"/>
    </source>
</evidence>
<gene>
    <name evidence="10 11" type="primary">plsX</name>
    <name evidence="11" type="ORF">DNHGIG_30990</name>
</gene>
<keyword evidence="2 10" id="KW-0963">Cytoplasm</keyword>
<evidence type="ECO:0000256" key="10">
    <source>
        <dbReference type="HAMAP-Rule" id="MF_00019"/>
    </source>
</evidence>
<keyword evidence="11" id="KW-0012">Acyltransferase</keyword>
<keyword evidence="7 10" id="KW-1208">Phospholipid metabolism</keyword>
<dbReference type="Proteomes" id="UP001057291">
    <property type="component" value="Unassembled WGS sequence"/>
</dbReference>
<dbReference type="InterPro" id="IPR012281">
    <property type="entry name" value="Phospholipid_synth_PlsX-like"/>
</dbReference>
<reference evidence="11" key="1">
    <citation type="journal article" date="2023" name="Int. J. Syst. Evol. Microbiol.">
        <title>Collibacillus ludicampi gen. nov., sp. nov., a new soil bacterium of the family Alicyclobacillaceae.</title>
        <authorList>
            <person name="Jojima T."/>
            <person name="Ioku Y."/>
            <person name="Fukuta Y."/>
            <person name="Shirasaka N."/>
            <person name="Matsumura Y."/>
            <person name="Mori M."/>
        </authorList>
    </citation>
    <scope>NUCLEOTIDE SEQUENCE</scope>
    <source>
        <strain evidence="11">TP075</strain>
    </source>
</reference>
<keyword evidence="12" id="KW-1185">Reference proteome</keyword>
<comment type="caution">
    <text evidence="11">The sequence shown here is derived from an EMBL/GenBank/DDBJ whole genome shotgun (WGS) entry which is preliminary data.</text>
</comment>
<dbReference type="EC" id="2.3.1.274" evidence="8 10"/>
<keyword evidence="3 10" id="KW-0444">Lipid biosynthesis</keyword>
<dbReference type="RefSeq" id="WP_282200515.1">
    <property type="nucleotide sequence ID" value="NZ_BOQE01000001.1"/>
</dbReference>
<protein>
    <recommendedName>
        <fullName evidence="8 10">Phosphate acyltransferase</fullName>
        <ecNumber evidence="8 10">2.3.1.274</ecNumber>
    </recommendedName>
    <alternativeName>
        <fullName evidence="10">Acyl-ACP phosphotransacylase</fullName>
    </alternativeName>
    <alternativeName>
        <fullName evidence="10">Acyl-[acyl-carrier-protein]--phosphate acyltransferase</fullName>
    </alternativeName>
    <alternativeName>
        <fullName evidence="10">Phosphate-acyl-ACP acyltransferase</fullName>
    </alternativeName>
</protein>
<dbReference type="GO" id="GO:0005737">
    <property type="term" value="C:cytoplasm"/>
    <property type="evidence" value="ECO:0007669"/>
    <property type="project" value="UniProtKB-SubCell"/>
</dbReference>
<evidence type="ECO:0000313" key="11">
    <source>
        <dbReference type="EMBL" id="GIM47550.1"/>
    </source>
</evidence>
<comment type="similarity">
    <text evidence="10">Belongs to the PlsX family.</text>
</comment>
<evidence type="ECO:0000256" key="7">
    <source>
        <dbReference type="ARBA" id="ARBA00023264"/>
    </source>
</evidence>
<comment type="function">
    <text evidence="10">Catalyzes the reversible formation of acyl-phosphate (acyl-PO(4)) from acyl-[acyl-carrier-protein] (acyl-ACP). This enzyme utilizes acyl-ACP as fatty acyl donor, but not acyl-CoA.</text>
</comment>
<dbReference type="Pfam" id="PF02504">
    <property type="entry name" value="FA_synthesis"/>
    <property type="match status" value="1"/>
</dbReference>
<evidence type="ECO:0000256" key="3">
    <source>
        <dbReference type="ARBA" id="ARBA00022516"/>
    </source>
</evidence>
<dbReference type="PANTHER" id="PTHR30100">
    <property type="entry name" value="FATTY ACID/PHOSPHOLIPID SYNTHESIS PROTEIN PLSX"/>
    <property type="match status" value="1"/>
</dbReference>
<evidence type="ECO:0000256" key="2">
    <source>
        <dbReference type="ARBA" id="ARBA00022490"/>
    </source>
</evidence>